<dbReference type="EMBL" id="CAUZLT010000003">
    <property type="protein sequence ID" value="CAK1239243.1"/>
    <property type="molecule type" value="Genomic_DNA"/>
</dbReference>
<dbReference type="HAMAP" id="MF_00252">
    <property type="entry name" value="Lys_tRNA_synth_class2"/>
    <property type="match status" value="1"/>
</dbReference>
<dbReference type="InterPro" id="IPR002313">
    <property type="entry name" value="Lys-tRNA-ligase_II"/>
</dbReference>
<dbReference type="SUPFAM" id="SSF55681">
    <property type="entry name" value="Class II aaRS and biotin synthetases"/>
    <property type="match status" value="1"/>
</dbReference>
<comment type="catalytic activity">
    <reaction evidence="6 7 8">
        <text>tRNA(Lys) + L-lysine + ATP = L-lysyl-tRNA(Lys) + AMP + diphosphate</text>
        <dbReference type="Rhea" id="RHEA:20792"/>
        <dbReference type="Rhea" id="RHEA-COMP:9696"/>
        <dbReference type="Rhea" id="RHEA-COMP:9697"/>
        <dbReference type="ChEBI" id="CHEBI:30616"/>
        <dbReference type="ChEBI" id="CHEBI:32551"/>
        <dbReference type="ChEBI" id="CHEBI:33019"/>
        <dbReference type="ChEBI" id="CHEBI:78442"/>
        <dbReference type="ChEBI" id="CHEBI:78529"/>
        <dbReference type="ChEBI" id="CHEBI:456215"/>
        <dbReference type="EC" id="6.1.1.6"/>
    </reaction>
</comment>
<dbReference type="InterPro" id="IPR018149">
    <property type="entry name" value="Lys-tRNA-synth_II_C"/>
</dbReference>
<dbReference type="NCBIfam" id="NF001756">
    <property type="entry name" value="PRK00484.1"/>
    <property type="match status" value="1"/>
</dbReference>
<dbReference type="PRINTS" id="PR00982">
    <property type="entry name" value="TRNASYNTHLYS"/>
</dbReference>
<reference evidence="10 11" key="1">
    <citation type="submission" date="2023-10" db="EMBL/GenBank/DDBJ databases">
        <authorList>
            <person name="Botero Cardona J."/>
        </authorList>
    </citation>
    <scope>NUCLEOTIDE SEQUENCE [LARGE SCALE GENOMIC DNA]</scope>
    <source>
        <strain evidence="10 11">R-53137</strain>
    </source>
</reference>
<evidence type="ECO:0000256" key="8">
    <source>
        <dbReference type="RuleBase" id="RU000336"/>
    </source>
</evidence>
<dbReference type="Pfam" id="PF01336">
    <property type="entry name" value="tRNA_anti-codon"/>
    <property type="match status" value="1"/>
</dbReference>
<dbReference type="PANTHER" id="PTHR42918">
    <property type="entry name" value="LYSYL-TRNA SYNTHETASE"/>
    <property type="match status" value="1"/>
</dbReference>
<keyword evidence="4 7" id="KW-0067">ATP-binding</keyword>
<dbReference type="RefSeq" id="WP_203618641.1">
    <property type="nucleotide sequence ID" value="NZ_BOJU01000003.1"/>
</dbReference>
<evidence type="ECO:0000256" key="7">
    <source>
        <dbReference type="HAMAP-Rule" id="MF_00252"/>
    </source>
</evidence>
<keyword evidence="11" id="KW-1185">Reference proteome</keyword>
<evidence type="ECO:0000256" key="3">
    <source>
        <dbReference type="ARBA" id="ARBA00022741"/>
    </source>
</evidence>
<comment type="subunit">
    <text evidence="7">Homodimer.</text>
</comment>
<dbReference type="InterPro" id="IPR004364">
    <property type="entry name" value="Aa-tRNA-synt_II"/>
</dbReference>
<sequence>MAEEKALNDQMVARRQKMKALVDDLSIDPFGHRFDRDALAADLHEQYDEKTQEELEANPVEVIIAGRMVAKRGAGKVIFADVRDRSGEIQVYARRDDLGDNYPIIKRADLGDFLGIKGQVMKTEAGELTILVKHLTHLSKALRPMPDKFHGIANVETRYRKRYLDLIANKESLTRFQNRSKIVSAIRAFMDGHDFLEVETPILQTQAGGAAAKPFITHHNALNIDMYMRIATELYLKRLVVGGMERVYEIGRIFRNEGMDPKHNPEFTTLESYAAYWDFTDVMDETEGIFRAAAKVVHPDLQVNYQGTDIDLSKPFARKHMVDLIKEKTGVDFWPEMTVEEARQLADEHHVKYEQYWQVGHIINEFFDNFVEDTLEQPTFVYGHPVEVSPLAKKNADDPRFTDRFELYIVGSEFANAFTELNDPIDQRARFEAQAAERDNGNDEAEGIDEDFLEALEYGMPPTGGLGIGIDRLVMLLTDAASIRDVVLFPTMRPE</sequence>
<evidence type="ECO:0000256" key="1">
    <source>
        <dbReference type="ARBA" id="ARBA00022598"/>
    </source>
</evidence>
<comment type="cofactor">
    <cofactor evidence="7 8">
        <name>Mg(2+)</name>
        <dbReference type="ChEBI" id="CHEBI:18420"/>
    </cofactor>
    <text evidence="7 8">Binds 3 Mg(2+) ions per subunit.</text>
</comment>
<dbReference type="CDD" id="cd00775">
    <property type="entry name" value="LysRS_core"/>
    <property type="match status" value="1"/>
</dbReference>
<evidence type="ECO:0000256" key="4">
    <source>
        <dbReference type="ARBA" id="ARBA00022840"/>
    </source>
</evidence>
<keyword evidence="7 8" id="KW-0460">Magnesium</keyword>
<dbReference type="InterPro" id="IPR045864">
    <property type="entry name" value="aa-tRNA-synth_II/BPL/LPL"/>
</dbReference>
<dbReference type="InterPro" id="IPR006195">
    <property type="entry name" value="aa-tRNA-synth_II"/>
</dbReference>
<evidence type="ECO:0000259" key="9">
    <source>
        <dbReference type="PROSITE" id="PS50862"/>
    </source>
</evidence>
<evidence type="ECO:0000313" key="10">
    <source>
        <dbReference type="EMBL" id="CAK1239243.1"/>
    </source>
</evidence>
<comment type="subcellular location">
    <subcellularLocation>
        <location evidence="7">Cytoplasm</location>
    </subcellularLocation>
</comment>
<dbReference type="InterPro" id="IPR012340">
    <property type="entry name" value="NA-bd_OB-fold"/>
</dbReference>
<keyword evidence="7" id="KW-0648">Protein biosynthesis</keyword>
<evidence type="ECO:0000313" key="11">
    <source>
        <dbReference type="Proteomes" id="UP001314262"/>
    </source>
</evidence>
<comment type="caution">
    <text evidence="10">The sequence shown here is derived from an EMBL/GenBank/DDBJ whole genome shotgun (WGS) entry which is preliminary data.</text>
</comment>
<dbReference type="Gene3D" id="3.30.930.10">
    <property type="entry name" value="Bira Bifunctional Protein, Domain 2"/>
    <property type="match status" value="1"/>
</dbReference>
<evidence type="ECO:0000256" key="6">
    <source>
        <dbReference type="ARBA" id="ARBA00048573"/>
    </source>
</evidence>
<dbReference type="InterPro" id="IPR004365">
    <property type="entry name" value="NA-bd_OB_tRNA"/>
</dbReference>
<keyword evidence="1 7" id="KW-0436">Ligase</keyword>
<feature type="binding site" evidence="7">
    <location>
        <position position="413"/>
    </location>
    <ligand>
        <name>Mg(2+)</name>
        <dbReference type="ChEBI" id="CHEBI:18420"/>
        <label>1</label>
    </ligand>
</feature>
<comment type="similarity">
    <text evidence="7">Belongs to the class-II aminoacyl-tRNA synthetase family.</text>
</comment>
<keyword evidence="7" id="KW-0963">Cytoplasm</keyword>
<dbReference type="NCBIfam" id="TIGR00499">
    <property type="entry name" value="lysS_bact"/>
    <property type="match status" value="1"/>
</dbReference>
<dbReference type="Pfam" id="PF00152">
    <property type="entry name" value="tRNA-synt_2"/>
    <property type="match status" value="1"/>
</dbReference>
<protein>
    <recommendedName>
        <fullName evidence="7">Lysine--tRNA ligase</fullName>
        <ecNumber evidence="7">6.1.1.6</ecNumber>
    </recommendedName>
    <alternativeName>
        <fullName evidence="7">Lysyl-tRNA synthetase</fullName>
        <shortName evidence="7">LysRS</shortName>
    </alternativeName>
</protein>
<dbReference type="Proteomes" id="UP001314262">
    <property type="component" value="Unassembled WGS sequence"/>
</dbReference>
<dbReference type="EC" id="6.1.1.6" evidence="7"/>
<dbReference type="CDD" id="cd04322">
    <property type="entry name" value="LysRS_N"/>
    <property type="match status" value="1"/>
</dbReference>
<dbReference type="PANTHER" id="PTHR42918:SF15">
    <property type="entry name" value="LYSINE--TRNA LIGASE, CHLOROPLASTIC_MITOCHONDRIAL"/>
    <property type="match status" value="1"/>
</dbReference>
<name>A0ABN9YSJ0_9LACO</name>
<dbReference type="SUPFAM" id="SSF50249">
    <property type="entry name" value="Nucleic acid-binding proteins"/>
    <property type="match status" value="1"/>
</dbReference>
<evidence type="ECO:0000256" key="5">
    <source>
        <dbReference type="ARBA" id="ARBA00023146"/>
    </source>
</evidence>
<gene>
    <name evidence="7" type="primary">lysS</name>
    <name evidence="10" type="ORF">R53137_KAKDMLNK_00733</name>
</gene>
<keyword evidence="5 7" id="KW-0030">Aminoacyl-tRNA synthetase</keyword>
<dbReference type="PROSITE" id="PS50862">
    <property type="entry name" value="AA_TRNA_LIGASE_II"/>
    <property type="match status" value="1"/>
</dbReference>
<dbReference type="GO" id="GO:0004824">
    <property type="term" value="F:lysine-tRNA ligase activity"/>
    <property type="evidence" value="ECO:0007669"/>
    <property type="project" value="UniProtKB-EC"/>
</dbReference>
<organism evidence="10 11">
    <name type="scientific">Fructobacillus tropaeoli</name>
    <dbReference type="NCBI Taxonomy" id="709323"/>
    <lineage>
        <taxon>Bacteria</taxon>
        <taxon>Bacillati</taxon>
        <taxon>Bacillota</taxon>
        <taxon>Bacilli</taxon>
        <taxon>Lactobacillales</taxon>
        <taxon>Lactobacillaceae</taxon>
        <taxon>Fructobacillus</taxon>
    </lineage>
</organism>
<feature type="binding site" evidence="7">
    <location>
        <position position="413"/>
    </location>
    <ligand>
        <name>Mg(2+)</name>
        <dbReference type="ChEBI" id="CHEBI:18420"/>
        <label>2</label>
    </ligand>
</feature>
<keyword evidence="2 7" id="KW-0479">Metal-binding</keyword>
<accession>A0ABN9YSJ0</accession>
<proteinExistence type="inferred from homology"/>
<feature type="domain" description="Aminoacyl-transfer RNA synthetases class-II family profile" evidence="9">
    <location>
        <begin position="179"/>
        <end position="494"/>
    </location>
</feature>
<dbReference type="InterPro" id="IPR044136">
    <property type="entry name" value="Lys-tRNA-ligase_II_N"/>
</dbReference>
<dbReference type="Gene3D" id="2.40.50.140">
    <property type="entry name" value="Nucleic acid-binding proteins"/>
    <property type="match status" value="1"/>
</dbReference>
<keyword evidence="3 7" id="KW-0547">Nucleotide-binding</keyword>
<evidence type="ECO:0000256" key="2">
    <source>
        <dbReference type="ARBA" id="ARBA00022723"/>
    </source>
</evidence>
<feature type="binding site" evidence="7">
    <location>
        <position position="406"/>
    </location>
    <ligand>
        <name>Mg(2+)</name>
        <dbReference type="ChEBI" id="CHEBI:18420"/>
        <label>1</label>
    </ligand>
</feature>